<sequence length="162" mass="18803">MQYERTVWLKILELPLRLWDEANFSSIAGILKKVIYPFNNILNRRGFLIGKVGILTSQRKLINIEVTSMADGMKFNIGVVEYRNDWSPFHPIPFDTVKDDSDEDKDVMVEDEEDDGILDTFMMEDKNEVKEGKSLWNHHRGTSQFQLIYILPSGNCCRRDSG</sequence>
<evidence type="ECO:0008006" key="3">
    <source>
        <dbReference type="Google" id="ProtNLM"/>
    </source>
</evidence>
<comment type="caution">
    <text evidence="1">The sequence shown here is derived from an EMBL/GenBank/DDBJ whole genome shotgun (WGS) entry which is preliminary data.</text>
</comment>
<dbReference type="Proteomes" id="UP001157418">
    <property type="component" value="Unassembled WGS sequence"/>
</dbReference>
<keyword evidence="2" id="KW-1185">Reference proteome</keyword>
<dbReference type="AlphaFoldDB" id="A0AAU9NI40"/>
<protein>
    <recommendedName>
        <fullName evidence="3">DUF4283 domain-containing protein</fullName>
    </recommendedName>
</protein>
<accession>A0AAU9NI40</accession>
<evidence type="ECO:0000313" key="1">
    <source>
        <dbReference type="EMBL" id="CAH1437509.1"/>
    </source>
</evidence>
<dbReference type="EMBL" id="CAKMRJ010004445">
    <property type="protein sequence ID" value="CAH1437509.1"/>
    <property type="molecule type" value="Genomic_DNA"/>
</dbReference>
<proteinExistence type="predicted"/>
<gene>
    <name evidence="1" type="ORF">LVIROSA_LOCUS23835</name>
</gene>
<organism evidence="1 2">
    <name type="scientific">Lactuca virosa</name>
    <dbReference type="NCBI Taxonomy" id="75947"/>
    <lineage>
        <taxon>Eukaryota</taxon>
        <taxon>Viridiplantae</taxon>
        <taxon>Streptophyta</taxon>
        <taxon>Embryophyta</taxon>
        <taxon>Tracheophyta</taxon>
        <taxon>Spermatophyta</taxon>
        <taxon>Magnoliopsida</taxon>
        <taxon>eudicotyledons</taxon>
        <taxon>Gunneridae</taxon>
        <taxon>Pentapetalae</taxon>
        <taxon>asterids</taxon>
        <taxon>campanulids</taxon>
        <taxon>Asterales</taxon>
        <taxon>Asteraceae</taxon>
        <taxon>Cichorioideae</taxon>
        <taxon>Cichorieae</taxon>
        <taxon>Lactucinae</taxon>
        <taxon>Lactuca</taxon>
    </lineage>
</organism>
<evidence type="ECO:0000313" key="2">
    <source>
        <dbReference type="Proteomes" id="UP001157418"/>
    </source>
</evidence>
<reference evidence="1 2" key="1">
    <citation type="submission" date="2022-01" db="EMBL/GenBank/DDBJ databases">
        <authorList>
            <person name="Xiong W."/>
            <person name="Schranz E."/>
        </authorList>
    </citation>
    <scope>NUCLEOTIDE SEQUENCE [LARGE SCALE GENOMIC DNA]</scope>
</reference>
<name>A0AAU9NI40_9ASTR</name>